<feature type="transmembrane region" description="Helical" evidence="6">
    <location>
        <begin position="386"/>
        <end position="407"/>
    </location>
</feature>
<sequence>METSLNALLFILYGCSFMSGFNENLMNVALVSIIADFTIDTVTAQWLITGYMIIVTVTVACMAFLYQRFSLRKLLFIAAGLNSLGSLGGFCANSFIMLLASRLVQAVGAGVFIPLMMNVIVDYAPHKKMGMFLSLGSAMITLGPATAPILTGYMVSYLGWHSVFLVPLVFGTLFMALGFFVIPKEKKIACGGFDLLSVALLAIAVTALPTGLSEISANLLAGILELAGAIVLLALFVRRQNSLEQPLISLKPMRSSLFWPAVVLVMITMMTYFSLSVVSPLYFEEGVGLDASMVGTILIFPVLGNASAAAISGKVFDRRGPWPLLPIGFFIACAGLALAVAGSFLLCPITTTAGIFFGYLGTGAALSSSQTSGLKVLPADLHSHGVALMSTSLQLAACLGPALYIGIMSAVSQAAEHAGATPQTASSQGFGVAMIVSCVIVLCGLLLALRYSRRAKRQR</sequence>
<dbReference type="OrthoDB" id="9812221at2"/>
<feature type="transmembrane region" description="Helical" evidence="6">
    <location>
        <begin position="103"/>
        <end position="121"/>
    </location>
</feature>
<gene>
    <name evidence="8" type="ORF">E5334_03880</name>
</gene>
<feature type="transmembrane region" description="Helical" evidence="6">
    <location>
        <begin position="133"/>
        <end position="154"/>
    </location>
</feature>
<evidence type="ECO:0000256" key="3">
    <source>
        <dbReference type="ARBA" id="ARBA00022692"/>
    </source>
</evidence>
<dbReference type="InterPro" id="IPR036259">
    <property type="entry name" value="MFS_trans_sf"/>
</dbReference>
<accession>A0A4S2F2G3</accession>
<keyword evidence="3 6" id="KW-0812">Transmembrane</keyword>
<dbReference type="Gene3D" id="1.20.1720.10">
    <property type="entry name" value="Multidrug resistance protein D"/>
    <property type="match status" value="1"/>
</dbReference>
<feature type="transmembrane region" description="Helical" evidence="6">
    <location>
        <begin position="7"/>
        <end position="34"/>
    </location>
</feature>
<dbReference type="Proteomes" id="UP000310263">
    <property type="component" value="Unassembled WGS sequence"/>
</dbReference>
<dbReference type="GO" id="GO:0005886">
    <property type="term" value="C:plasma membrane"/>
    <property type="evidence" value="ECO:0007669"/>
    <property type="project" value="UniProtKB-SubCell"/>
</dbReference>
<feature type="transmembrane region" description="Helical" evidence="6">
    <location>
        <begin position="257"/>
        <end position="279"/>
    </location>
</feature>
<dbReference type="PROSITE" id="PS50850">
    <property type="entry name" value="MFS"/>
    <property type="match status" value="1"/>
</dbReference>
<keyword evidence="9" id="KW-1185">Reference proteome</keyword>
<comment type="subcellular location">
    <subcellularLocation>
        <location evidence="1">Cell membrane</location>
        <topology evidence="1">Multi-pass membrane protein</topology>
    </subcellularLocation>
</comment>
<dbReference type="PANTHER" id="PTHR42718:SF9">
    <property type="entry name" value="MAJOR FACILITATOR SUPERFAMILY MULTIDRUG TRANSPORTER MFSC"/>
    <property type="match status" value="1"/>
</dbReference>
<keyword evidence="2" id="KW-0813">Transport</keyword>
<organism evidence="8 9">
    <name type="scientific">Muricaecibacterium torontonense</name>
    <dbReference type="NCBI Taxonomy" id="3032871"/>
    <lineage>
        <taxon>Bacteria</taxon>
        <taxon>Bacillati</taxon>
        <taxon>Actinomycetota</taxon>
        <taxon>Coriobacteriia</taxon>
        <taxon>Coriobacteriales</taxon>
        <taxon>Atopobiaceae</taxon>
        <taxon>Muricaecibacterium</taxon>
    </lineage>
</organism>
<dbReference type="SUPFAM" id="SSF103473">
    <property type="entry name" value="MFS general substrate transporter"/>
    <property type="match status" value="1"/>
</dbReference>
<name>A0A4S2F2G3_9ACTN</name>
<evidence type="ECO:0000256" key="5">
    <source>
        <dbReference type="ARBA" id="ARBA00023136"/>
    </source>
</evidence>
<feature type="transmembrane region" description="Helical" evidence="6">
    <location>
        <begin position="324"/>
        <end position="346"/>
    </location>
</feature>
<dbReference type="PRINTS" id="PR01036">
    <property type="entry name" value="TCRTETB"/>
</dbReference>
<evidence type="ECO:0000256" key="6">
    <source>
        <dbReference type="SAM" id="Phobius"/>
    </source>
</evidence>
<dbReference type="AlphaFoldDB" id="A0A4S2F2G3"/>
<evidence type="ECO:0000313" key="8">
    <source>
        <dbReference type="EMBL" id="TGY62562.1"/>
    </source>
</evidence>
<dbReference type="Pfam" id="PF07690">
    <property type="entry name" value="MFS_1"/>
    <property type="match status" value="1"/>
</dbReference>
<feature type="transmembrane region" description="Helical" evidence="6">
    <location>
        <begin position="427"/>
        <end position="449"/>
    </location>
</feature>
<comment type="caution">
    <text evidence="8">The sequence shown here is derived from an EMBL/GenBank/DDBJ whole genome shotgun (WGS) entry which is preliminary data.</text>
</comment>
<dbReference type="InterPro" id="IPR020846">
    <property type="entry name" value="MFS_dom"/>
</dbReference>
<dbReference type="Gene3D" id="1.20.1250.20">
    <property type="entry name" value="MFS general substrate transporter like domains"/>
    <property type="match status" value="1"/>
</dbReference>
<evidence type="ECO:0000259" key="7">
    <source>
        <dbReference type="PROSITE" id="PS50850"/>
    </source>
</evidence>
<evidence type="ECO:0000313" key="9">
    <source>
        <dbReference type="Proteomes" id="UP000310263"/>
    </source>
</evidence>
<protein>
    <submittedName>
        <fullName evidence="8">MFS transporter</fullName>
    </submittedName>
</protein>
<feature type="transmembrane region" description="Helical" evidence="6">
    <location>
        <begin position="215"/>
        <end position="237"/>
    </location>
</feature>
<dbReference type="RefSeq" id="WP_136012292.1">
    <property type="nucleotide sequence ID" value="NZ_SRYE01000002.1"/>
</dbReference>
<reference evidence="8 9" key="1">
    <citation type="submission" date="2019-04" db="EMBL/GenBank/DDBJ databases">
        <title>Microbes associate with the intestines of laboratory mice.</title>
        <authorList>
            <person name="Navarre W."/>
            <person name="Wong E."/>
            <person name="Huang K."/>
            <person name="Tropini C."/>
            <person name="Ng K."/>
            <person name="Yu B."/>
        </authorList>
    </citation>
    <scope>NUCLEOTIDE SEQUENCE [LARGE SCALE GENOMIC DNA]</scope>
    <source>
        <strain evidence="8 9">NM07_P-09</strain>
    </source>
</reference>
<feature type="transmembrane region" description="Helical" evidence="6">
    <location>
        <begin position="352"/>
        <end position="374"/>
    </location>
</feature>
<feature type="transmembrane region" description="Helical" evidence="6">
    <location>
        <begin position="46"/>
        <end position="67"/>
    </location>
</feature>
<feature type="transmembrane region" description="Helical" evidence="6">
    <location>
        <begin position="160"/>
        <end position="181"/>
    </location>
</feature>
<proteinExistence type="predicted"/>
<evidence type="ECO:0000256" key="1">
    <source>
        <dbReference type="ARBA" id="ARBA00004651"/>
    </source>
</evidence>
<dbReference type="InterPro" id="IPR011701">
    <property type="entry name" value="MFS"/>
</dbReference>
<evidence type="ECO:0000256" key="2">
    <source>
        <dbReference type="ARBA" id="ARBA00022448"/>
    </source>
</evidence>
<keyword evidence="5 6" id="KW-0472">Membrane</keyword>
<evidence type="ECO:0000256" key="4">
    <source>
        <dbReference type="ARBA" id="ARBA00022989"/>
    </source>
</evidence>
<dbReference type="GO" id="GO:0022857">
    <property type="term" value="F:transmembrane transporter activity"/>
    <property type="evidence" value="ECO:0007669"/>
    <property type="project" value="InterPro"/>
</dbReference>
<feature type="domain" description="Major facilitator superfamily (MFS) profile" evidence="7">
    <location>
        <begin position="8"/>
        <end position="456"/>
    </location>
</feature>
<dbReference type="EMBL" id="SRYE01000002">
    <property type="protein sequence ID" value="TGY62562.1"/>
    <property type="molecule type" value="Genomic_DNA"/>
</dbReference>
<feature type="transmembrane region" description="Helical" evidence="6">
    <location>
        <begin position="74"/>
        <end position="97"/>
    </location>
</feature>
<feature type="transmembrane region" description="Helical" evidence="6">
    <location>
        <begin position="188"/>
        <end position="209"/>
    </location>
</feature>
<keyword evidence="4 6" id="KW-1133">Transmembrane helix</keyword>
<feature type="transmembrane region" description="Helical" evidence="6">
    <location>
        <begin position="291"/>
        <end position="312"/>
    </location>
</feature>
<dbReference type="PANTHER" id="PTHR42718">
    <property type="entry name" value="MAJOR FACILITATOR SUPERFAMILY MULTIDRUG TRANSPORTER MFSC"/>
    <property type="match status" value="1"/>
</dbReference>